<proteinExistence type="predicted"/>
<sequence>MPVPRTSRLSVRASPEEVVCWKHIARSFGHVTTSEWIHFLLIGAQLAGHDGPAGPEERRRLRHELSRVGNNLNQLLSFSRKKYSVRSATRHCDTVGLNRHSLFRACVMIVKESRLKTVTRYSGLHCSQCFNDLALANLAVQGL</sequence>
<gene>
    <name evidence="1" type="ORF">Amal_01353</name>
</gene>
<dbReference type="Proteomes" id="UP000077349">
    <property type="component" value="Unassembled WGS sequence"/>
</dbReference>
<name>A0A177GC34_9PROT</name>
<protein>
    <recommendedName>
        <fullName evidence="2">Bacterial mobilisation domain-containing protein</fullName>
    </recommendedName>
</protein>
<dbReference type="AlphaFoldDB" id="A0A177GC34"/>
<dbReference type="PATRIC" id="fig|178901.16.peg.1427"/>
<evidence type="ECO:0000313" key="1">
    <source>
        <dbReference type="EMBL" id="OAG77366.1"/>
    </source>
</evidence>
<dbReference type="EMBL" id="LVHD01000014">
    <property type="protein sequence ID" value="OAG77366.1"/>
    <property type="molecule type" value="Genomic_DNA"/>
</dbReference>
<comment type="caution">
    <text evidence="1">The sequence shown here is derived from an EMBL/GenBank/DDBJ whole genome shotgun (WGS) entry which is preliminary data.</text>
</comment>
<reference evidence="1" key="1">
    <citation type="submission" date="2016-03" db="EMBL/GenBank/DDBJ databases">
        <title>Draft genome sequence of Acetobacter malorum CECT 7742, a strain isolated from strawberry vinegar.</title>
        <authorList>
            <person name="Sainz F."/>
            <person name="Mas A."/>
            <person name="Torija M.J."/>
        </authorList>
    </citation>
    <scope>NUCLEOTIDE SEQUENCE [LARGE SCALE GENOMIC DNA]</scope>
    <source>
        <strain evidence="1">CECT 7742</strain>
    </source>
</reference>
<evidence type="ECO:0008006" key="2">
    <source>
        <dbReference type="Google" id="ProtNLM"/>
    </source>
</evidence>
<accession>A0A177GC34</accession>
<organism evidence="1">
    <name type="scientific">Acetobacter malorum</name>
    <dbReference type="NCBI Taxonomy" id="178901"/>
    <lineage>
        <taxon>Bacteria</taxon>
        <taxon>Pseudomonadati</taxon>
        <taxon>Pseudomonadota</taxon>
        <taxon>Alphaproteobacteria</taxon>
        <taxon>Acetobacterales</taxon>
        <taxon>Acetobacteraceae</taxon>
        <taxon>Acetobacter</taxon>
    </lineage>
</organism>